<feature type="domain" description="C2H2-type" evidence="10">
    <location>
        <begin position="398"/>
        <end position="421"/>
    </location>
</feature>
<evidence type="ECO:0008006" key="14">
    <source>
        <dbReference type="Google" id="ProtNLM"/>
    </source>
</evidence>
<dbReference type="PANTHER" id="PTHR24394:SF29">
    <property type="entry name" value="MYONEURIN"/>
    <property type="match status" value="1"/>
</dbReference>
<feature type="binding site" evidence="8">
    <location>
        <position position="75"/>
    </location>
    <ligand>
        <name>Zn(2+)</name>
        <dbReference type="ChEBI" id="CHEBI:29105"/>
    </ligand>
</feature>
<dbReference type="GeneID" id="109405752"/>
<feature type="domain" description="C2H2-type" evidence="10">
    <location>
        <begin position="464"/>
        <end position="491"/>
    </location>
</feature>
<evidence type="ECO:0000256" key="9">
    <source>
        <dbReference type="SAM" id="MobiDB-lite"/>
    </source>
</evidence>
<dbReference type="SMART" id="SM00868">
    <property type="entry name" value="zf-AD"/>
    <property type="match status" value="1"/>
</dbReference>
<keyword evidence="3" id="KW-0677">Repeat</keyword>
<dbReference type="InterPro" id="IPR013087">
    <property type="entry name" value="Znf_C2H2_type"/>
</dbReference>
<feature type="region of interest" description="Disordered" evidence="9">
    <location>
        <begin position="136"/>
        <end position="176"/>
    </location>
</feature>
<evidence type="ECO:0000259" key="11">
    <source>
        <dbReference type="PROSITE" id="PS51915"/>
    </source>
</evidence>
<feature type="domain" description="C2H2-type" evidence="10">
    <location>
        <begin position="576"/>
        <end position="604"/>
    </location>
</feature>
<dbReference type="PANTHER" id="PTHR24394">
    <property type="entry name" value="ZINC FINGER PROTEIN"/>
    <property type="match status" value="1"/>
</dbReference>
<feature type="domain" description="C2H2-type" evidence="10">
    <location>
        <begin position="277"/>
        <end position="304"/>
    </location>
</feature>
<feature type="domain" description="C2H2-type" evidence="10">
    <location>
        <begin position="249"/>
        <end position="276"/>
    </location>
</feature>
<feature type="binding site" evidence="8">
    <location>
        <position position="21"/>
    </location>
    <ligand>
        <name>Zn(2+)</name>
        <dbReference type="ChEBI" id="CHEBI:29105"/>
    </ligand>
</feature>
<accession>A0ABM1Y6Y6</accession>
<feature type="compositionally biased region" description="Acidic residues" evidence="9">
    <location>
        <begin position="151"/>
        <end position="162"/>
    </location>
</feature>
<evidence type="ECO:0000259" key="10">
    <source>
        <dbReference type="PROSITE" id="PS50157"/>
    </source>
</evidence>
<organism evidence="12 13">
    <name type="scientific">Aedes albopictus</name>
    <name type="common">Asian tiger mosquito</name>
    <name type="synonym">Stegomyia albopicta</name>
    <dbReference type="NCBI Taxonomy" id="7160"/>
    <lineage>
        <taxon>Eukaryota</taxon>
        <taxon>Metazoa</taxon>
        <taxon>Ecdysozoa</taxon>
        <taxon>Arthropoda</taxon>
        <taxon>Hexapoda</taxon>
        <taxon>Insecta</taxon>
        <taxon>Pterygota</taxon>
        <taxon>Neoptera</taxon>
        <taxon>Endopterygota</taxon>
        <taxon>Diptera</taxon>
        <taxon>Nematocera</taxon>
        <taxon>Culicoidea</taxon>
        <taxon>Culicidae</taxon>
        <taxon>Culicinae</taxon>
        <taxon>Aedini</taxon>
        <taxon>Aedes</taxon>
        <taxon>Stegomyia</taxon>
    </lineage>
</organism>
<feature type="domain" description="C2H2-type" evidence="10">
    <location>
        <begin position="492"/>
        <end position="520"/>
    </location>
</feature>
<reference evidence="12" key="2">
    <citation type="submission" date="2025-05" db="UniProtKB">
        <authorList>
            <consortium name="EnsemblMetazoa"/>
        </authorList>
    </citation>
    <scope>IDENTIFICATION</scope>
    <source>
        <strain evidence="12">Foshan</strain>
    </source>
</reference>
<dbReference type="SUPFAM" id="SSF57716">
    <property type="entry name" value="Glucocorticoid receptor-like (DNA-binding domain)"/>
    <property type="match status" value="1"/>
</dbReference>
<feature type="binding site" evidence="8">
    <location>
        <position position="24"/>
    </location>
    <ligand>
        <name>Zn(2+)</name>
        <dbReference type="ChEBI" id="CHEBI:29105"/>
    </ligand>
</feature>
<feature type="domain" description="C2H2-type" evidence="10">
    <location>
        <begin position="520"/>
        <end position="547"/>
    </location>
</feature>
<dbReference type="SUPFAM" id="SSF57667">
    <property type="entry name" value="beta-beta-alpha zinc fingers"/>
    <property type="match status" value="7"/>
</dbReference>
<evidence type="ECO:0000256" key="6">
    <source>
        <dbReference type="ARBA" id="ARBA00023242"/>
    </source>
</evidence>
<feature type="domain" description="ZAD" evidence="11">
    <location>
        <begin position="19"/>
        <end position="99"/>
    </location>
</feature>
<dbReference type="Pfam" id="PF07776">
    <property type="entry name" value="zf-AD"/>
    <property type="match status" value="1"/>
</dbReference>
<proteinExistence type="predicted"/>
<keyword evidence="4 7" id="KW-0863">Zinc-finger</keyword>
<dbReference type="InterPro" id="IPR012934">
    <property type="entry name" value="Znf_AD"/>
</dbReference>
<evidence type="ECO:0000313" key="12">
    <source>
        <dbReference type="EnsemblMetazoa" id="AALFPA23_006345.P8229"/>
    </source>
</evidence>
<protein>
    <recommendedName>
        <fullName evidence="14">C2h2-type zn-finger protein</fullName>
    </recommendedName>
</protein>
<evidence type="ECO:0000256" key="8">
    <source>
        <dbReference type="PROSITE-ProRule" id="PRU01263"/>
    </source>
</evidence>
<name>A0ABM1Y6Y6_AEDAL</name>
<feature type="domain" description="C2H2-type" evidence="10">
    <location>
        <begin position="342"/>
        <end position="369"/>
    </location>
</feature>
<reference evidence="13" key="1">
    <citation type="journal article" date="2015" name="Proc. Natl. Acad. Sci. U.S.A.">
        <title>Genome sequence of the Asian Tiger mosquito, Aedes albopictus, reveals insights into its biology, genetics, and evolution.</title>
        <authorList>
            <person name="Chen X.G."/>
            <person name="Jiang X."/>
            <person name="Gu J."/>
            <person name="Xu M."/>
            <person name="Wu Y."/>
            <person name="Deng Y."/>
            <person name="Zhang C."/>
            <person name="Bonizzoni M."/>
            <person name="Dermauw W."/>
            <person name="Vontas J."/>
            <person name="Armbruster P."/>
            <person name="Huang X."/>
            <person name="Yang Y."/>
            <person name="Zhang H."/>
            <person name="He W."/>
            <person name="Peng H."/>
            <person name="Liu Y."/>
            <person name="Wu K."/>
            <person name="Chen J."/>
            <person name="Lirakis M."/>
            <person name="Topalis P."/>
            <person name="Van Leeuwen T."/>
            <person name="Hall A.B."/>
            <person name="Jiang X."/>
            <person name="Thorpe C."/>
            <person name="Mueller R.L."/>
            <person name="Sun C."/>
            <person name="Waterhouse R.M."/>
            <person name="Yan G."/>
            <person name="Tu Z.J."/>
            <person name="Fang X."/>
            <person name="James A.A."/>
        </authorList>
    </citation>
    <scope>NUCLEOTIDE SEQUENCE [LARGE SCALE GENOMIC DNA]</scope>
    <source>
        <strain evidence="13">Foshan</strain>
    </source>
</reference>
<sequence>MKTEIDFESICLEKLSVTSTCRTCLTTDSVQQLTSIFDPKLGNDESTMDLLELLQLLNLKIAKDDGYPENLCGICLDSLVTLHAFQKQCKKVQHFLEQNFVKFTNLEVCESKPDVNISDTVSENLSNQLKVEPVELESINLPDHSRRESDINEDSCDSEPNLDGEPTWDPPADDTSEDEKLIDLKKILDGEKITCPICEKTFTTVANRNNHMYLHSEEKTFACDQCDMAFKCKIYLRKHRKRVHTEGNHVCAECGKKFTKTSKYEYHLKTHEPEKQYKCRYCEKSFIQHYHRKCHEQSHHIEKPEKPTCLCNICGKSFKHETGLKKHIQTSHDESRKEVKKFQCDICKKEFIQKGSLKTHLAAHNNVRAYQCEQCGRKFTQAGTLIKHLALHNAEKSYQCEFCNESFLRIRDLRRHRLLTHGKTDVSVQVERTLDDTQETSSEQALQVKQEDPKCSRKRKDLPYGCDLCNRTFKLPSTLAAHVKTHSEERKFACNECGNTFKKLEHLKNHINGVHLKQAYNCEVCNKSFARVGDRNVHMRSHTEEKPHQCSYCGRGFHLAKALRAHTRQHTGERPFVCIICNAGFTCHKTLTSHTRRQHAGDQQVLTKVDEIAQATLSGSQKETNGSSSLVVCKIDSQA</sequence>
<keyword evidence="2 8" id="KW-0479">Metal-binding</keyword>
<dbReference type="PROSITE" id="PS50157">
    <property type="entry name" value="ZINC_FINGER_C2H2_2"/>
    <property type="match status" value="13"/>
</dbReference>
<keyword evidence="6" id="KW-0539">Nucleus</keyword>
<dbReference type="Pfam" id="PF13912">
    <property type="entry name" value="zf-C2H2_6"/>
    <property type="match status" value="1"/>
</dbReference>
<feature type="binding site" evidence="8">
    <location>
        <position position="72"/>
    </location>
    <ligand>
        <name>Zn(2+)</name>
        <dbReference type="ChEBI" id="CHEBI:29105"/>
    </ligand>
</feature>
<evidence type="ECO:0000256" key="5">
    <source>
        <dbReference type="ARBA" id="ARBA00022833"/>
    </source>
</evidence>
<dbReference type="RefSeq" id="XP_062711186.1">
    <property type="nucleotide sequence ID" value="XM_062855202.1"/>
</dbReference>
<evidence type="ECO:0000256" key="1">
    <source>
        <dbReference type="ARBA" id="ARBA00004123"/>
    </source>
</evidence>
<dbReference type="EnsemblMetazoa" id="AALFPA23_006345.R8229">
    <property type="protein sequence ID" value="AALFPA23_006345.P8229"/>
    <property type="gene ID" value="AALFPA23_006345"/>
</dbReference>
<keyword evidence="5 8" id="KW-0862">Zinc</keyword>
<comment type="subcellular location">
    <subcellularLocation>
        <location evidence="1">Nucleus</location>
    </subcellularLocation>
</comment>
<keyword evidence="13" id="KW-1185">Reference proteome</keyword>
<feature type="domain" description="C2H2-type" evidence="10">
    <location>
        <begin position="370"/>
        <end position="397"/>
    </location>
</feature>
<dbReference type="PROSITE" id="PS00028">
    <property type="entry name" value="ZINC_FINGER_C2H2_1"/>
    <property type="match status" value="13"/>
</dbReference>
<dbReference type="PROSITE" id="PS51915">
    <property type="entry name" value="ZAD"/>
    <property type="match status" value="1"/>
</dbReference>
<dbReference type="InterPro" id="IPR036236">
    <property type="entry name" value="Znf_C2H2_sf"/>
</dbReference>
<dbReference type="SMART" id="SM00355">
    <property type="entry name" value="ZnF_C2H2"/>
    <property type="match status" value="13"/>
</dbReference>
<feature type="domain" description="C2H2-type" evidence="10">
    <location>
        <begin position="548"/>
        <end position="575"/>
    </location>
</feature>
<dbReference type="Gene3D" id="3.40.1800.20">
    <property type="match status" value="1"/>
</dbReference>
<feature type="domain" description="C2H2-type" evidence="10">
    <location>
        <begin position="221"/>
        <end position="249"/>
    </location>
</feature>
<dbReference type="Pfam" id="PF00096">
    <property type="entry name" value="zf-C2H2"/>
    <property type="match status" value="8"/>
</dbReference>
<evidence type="ECO:0000313" key="13">
    <source>
        <dbReference type="Proteomes" id="UP000069940"/>
    </source>
</evidence>
<feature type="domain" description="C2H2-type" evidence="10">
    <location>
        <begin position="309"/>
        <end position="337"/>
    </location>
</feature>
<evidence type="ECO:0000256" key="4">
    <source>
        <dbReference type="ARBA" id="ARBA00022771"/>
    </source>
</evidence>
<evidence type="ECO:0000256" key="7">
    <source>
        <dbReference type="PROSITE-ProRule" id="PRU00042"/>
    </source>
</evidence>
<feature type="domain" description="C2H2-type" evidence="10">
    <location>
        <begin position="193"/>
        <end position="220"/>
    </location>
</feature>
<evidence type="ECO:0000256" key="3">
    <source>
        <dbReference type="ARBA" id="ARBA00022737"/>
    </source>
</evidence>
<dbReference type="Gene3D" id="3.30.160.60">
    <property type="entry name" value="Classic Zinc Finger"/>
    <property type="match status" value="11"/>
</dbReference>
<dbReference type="Proteomes" id="UP000069940">
    <property type="component" value="Unassembled WGS sequence"/>
</dbReference>
<evidence type="ECO:0000256" key="2">
    <source>
        <dbReference type="ARBA" id="ARBA00022723"/>
    </source>
</evidence>